<sequence>MDAERLISISRSDLAESRAVPDIMASVWQAQCLAQAIGDHLALFGPREVRGEARGLGETGGRGVVGPDHPARRPGASAASQLSEVLDPRGTLLALGALLGEVGMALVGVACATDEEGLYWQCIEAIDAADEAGDRVRVMLRRLPVPDRSRPPERAEAVDPADWAAWP</sequence>
<dbReference type="Pfam" id="PF19594">
    <property type="entry name" value="DUF6099"/>
    <property type="match status" value="1"/>
</dbReference>
<evidence type="ECO:0000313" key="2">
    <source>
        <dbReference type="EMBL" id="OEJ93905.1"/>
    </source>
</evidence>
<keyword evidence="3" id="KW-1185">Reference proteome</keyword>
<evidence type="ECO:0000256" key="1">
    <source>
        <dbReference type="SAM" id="MobiDB-lite"/>
    </source>
</evidence>
<feature type="region of interest" description="Disordered" evidence="1">
    <location>
        <begin position="146"/>
        <end position="167"/>
    </location>
</feature>
<dbReference type="InterPro" id="IPR046081">
    <property type="entry name" value="DUF6099"/>
</dbReference>
<comment type="caution">
    <text evidence="2">The sequence shown here is derived from an EMBL/GenBank/DDBJ whole genome shotgun (WGS) entry which is preliminary data.</text>
</comment>
<accession>A0A1D3DNL1</accession>
<name>A0A1D3DNL1_9ACTN</name>
<dbReference type="OrthoDB" id="3874063at2"/>
<dbReference type="EMBL" id="ASHX02000001">
    <property type="protein sequence ID" value="OEJ93905.1"/>
    <property type="molecule type" value="Genomic_DNA"/>
</dbReference>
<gene>
    <name evidence="2" type="ORF">J116_004875</name>
</gene>
<organism evidence="2 3">
    <name type="scientific">Streptomyces thermolilacinus SPC6</name>
    <dbReference type="NCBI Taxonomy" id="1306406"/>
    <lineage>
        <taxon>Bacteria</taxon>
        <taxon>Bacillati</taxon>
        <taxon>Actinomycetota</taxon>
        <taxon>Actinomycetes</taxon>
        <taxon>Kitasatosporales</taxon>
        <taxon>Streptomycetaceae</taxon>
        <taxon>Streptomyces</taxon>
    </lineage>
</organism>
<dbReference type="eggNOG" id="ENOG50342BD">
    <property type="taxonomic scope" value="Bacteria"/>
</dbReference>
<protein>
    <submittedName>
        <fullName evidence="2">Uncharacterized protein</fullName>
    </submittedName>
</protein>
<dbReference type="Proteomes" id="UP000095329">
    <property type="component" value="Unassembled WGS sequence"/>
</dbReference>
<feature type="compositionally biased region" description="Basic and acidic residues" evidence="1">
    <location>
        <begin position="146"/>
        <end position="157"/>
    </location>
</feature>
<evidence type="ECO:0000313" key="3">
    <source>
        <dbReference type="Proteomes" id="UP000095329"/>
    </source>
</evidence>
<dbReference type="RefSeq" id="WP_023590470.1">
    <property type="nucleotide sequence ID" value="NZ_ASHX02000001.1"/>
</dbReference>
<feature type="region of interest" description="Disordered" evidence="1">
    <location>
        <begin position="54"/>
        <end position="80"/>
    </location>
</feature>
<dbReference type="AlphaFoldDB" id="A0A1D3DNL1"/>
<reference evidence="2 3" key="1">
    <citation type="journal article" date="2013" name="Genome Announc.">
        <title>Genome Sequence of Streptomyces violaceusniger Strain SPC6, a Halotolerant Streptomycete That Exhibits Rapid Growth and Development.</title>
        <authorList>
            <person name="Chen X."/>
            <person name="Zhang B."/>
            <person name="Zhang W."/>
            <person name="Wu X."/>
            <person name="Zhang M."/>
            <person name="Chen T."/>
            <person name="Liu G."/>
            <person name="Dyson P."/>
        </authorList>
    </citation>
    <scope>NUCLEOTIDE SEQUENCE [LARGE SCALE GENOMIC DNA]</scope>
    <source>
        <strain evidence="2 3">SPC6</strain>
    </source>
</reference>
<dbReference type="STRING" id="1306406.J116_004875"/>
<proteinExistence type="predicted"/>